<dbReference type="InterPro" id="IPR013148">
    <property type="entry name" value="Glyco_hydro_32_N"/>
</dbReference>
<keyword evidence="9" id="KW-1185">Reference proteome</keyword>
<comment type="caution">
    <text evidence="8">The sequence shown here is derived from an EMBL/GenBank/DDBJ whole genome shotgun (WGS) entry which is preliminary data.</text>
</comment>
<evidence type="ECO:0000259" key="6">
    <source>
        <dbReference type="Pfam" id="PF00251"/>
    </source>
</evidence>
<dbReference type="PANTHER" id="PTHR42800:SF1">
    <property type="entry name" value="EXOINULINASE INUD (AFU_ORTHOLOGUE AFUA_5G00480)"/>
    <property type="match status" value="1"/>
</dbReference>
<gene>
    <name evidence="8" type="ORF">ABIE21_001679</name>
</gene>
<organism evidence="8 9">
    <name type="scientific">Conyzicola nivalis</name>
    <dbReference type="NCBI Taxonomy" id="1477021"/>
    <lineage>
        <taxon>Bacteria</taxon>
        <taxon>Bacillati</taxon>
        <taxon>Actinomycetota</taxon>
        <taxon>Actinomycetes</taxon>
        <taxon>Micrococcales</taxon>
        <taxon>Microbacteriaceae</taxon>
        <taxon>Conyzicola</taxon>
    </lineage>
</organism>
<dbReference type="PANTHER" id="PTHR42800">
    <property type="entry name" value="EXOINULINASE INUD (AFU_ORTHOLOGUE AFUA_5G00480)"/>
    <property type="match status" value="1"/>
</dbReference>
<dbReference type="Pfam" id="PF08244">
    <property type="entry name" value="Glyco_hydro_32C"/>
    <property type="match status" value="1"/>
</dbReference>
<feature type="domain" description="Glycosyl hydrolase family 32 N-terminal" evidence="6">
    <location>
        <begin position="174"/>
        <end position="474"/>
    </location>
</feature>
<evidence type="ECO:0000313" key="9">
    <source>
        <dbReference type="Proteomes" id="UP001549257"/>
    </source>
</evidence>
<name>A0ABV2QMA2_9MICO</name>
<feature type="domain" description="Glycosyl hydrolase family 32 C-terminal" evidence="7">
    <location>
        <begin position="509"/>
        <end position="607"/>
    </location>
</feature>
<dbReference type="EMBL" id="JBEPSJ010000001">
    <property type="protein sequence ID" value="MET4582189.1"/>
    <property type="molecule type" value="Genomic_DNA"/>
</dbReference>
<dbReference type="GO" id="GO:0031219">
    <property type="term" value="F:levanase activity"/>
    <property type="evidence" value="ECO:0007669"/>
    <property type="project" value="UniProtKB-EC"/>
</dbReference>
<keyword evidence="2 4" id="KW-0378">Hydrolase</keyword>
<dbReference type="SUPFAM" id="SSF49899">
    <property type="entry name" value="Concanavalin A-like lectins/glucanases"/>
    <property type="match status" value="1"/>
</dbReference>
<dbReference type="Proteomes" id="UP001549257">
    <property type="component" value="Unassembled WGS sequence"/>
</dbReference>
<dbReference type="Gene3D" id="2.60.120.560">
    <property type="entry name" value="Exo-inulinase, domain 1"/>
    <property type="match status" value="1"/>
</dbReference>
<proteinExistence type="inferred from homology"/>
<dbReference type="EC" id="3.2.1.65" evidence="8"/>
<evidence type="ECO:0000256" key="2">
    <source>
        <dbReference type="ARBA" id="ARBA00022801"/>
    </source>
</evidence>
<evidence type="ECO:0000259" key="7">
    <source>
        <dbReference type="Pfam" id="PF08244"/>
    </source>
</evidence>
<dbReference type="SMART" id="SM00640">
    <property type="entry name" value="Glyco_32"/>
    <property type="match status" value="1"/>
</dbReference>
<dbReference type="InterPro" id="IPR023296">
    <property type="entry name" value="Glyco_hydro_beta-prop_sf"/>
</dbReference>
<comment type="similarity">
    <text evidence="1 4">Belongs to the glycosyl hydrolase 32 family.</text>
</comment>
<keyword evidence="5" id="KW-0812">Transmembrane</keyword>
<evidence type="ECO:0000256" key="1">
    <source>
        <dbReference type="ARBA" id="ARBA00009902"/>
    </source>
</evidence>
<dbReference type="Gene3D" id="2.115.10.20">
    <property type="entry name" value="Glycosyl hydrolase domain, family 43"/>
    <property type="match status" value="1"/>
</dbReference>
<evidence type="ECO:0000256" key="4">
    <source>
        <dbReference type="RuleBase" id="RU362110"/>
    </source>
</evidence>
<evidence type="ECO:0000256" key="5">
    <source>
        <dbReference type="SAM" id="Phobius"/>
    </source>
</evidence>
<protein>
    <submittedName>
        <fullName evidence="8">Levanase</fullName>
        <ecNumber evidence="8">3.2.1.65</ecNumber>
    </submittedName>
</protein>
<feature type="transmembrane region" description="Helical" evidence="5">
    <location>
        <begin position="16"/>
        <end position="36"/>
    </location>
</feature>
<dbReference type="Pfam" id="PF00251">
    <property type="entry name" value="Glyco_hydro_32N"/>
    <property type="match status" value="1"/>
</dbReference>
<dbReference type="SUPFAM" id="SSF75005">
    <property type="entry name" value="Arabinanase/levansucrase/invertase"/>
    <property type="match status" value="1"/>
</dbReference>
<evidence type="ECO:0000256" key="3">
    <source>
        <dbReference type="ARBA" id="ARBA00023295"/>
    </source>
</evidence>
<keyword evidence="5" id="KW-1133">Transmembrane helix</keyword>
<accession>A0ABV2QMA2</accession>
<dbReference type="InterPro" id="IPR013189">
    <property type="entry name" value="Glyco_hydro_32_C"/>
</dbReference>
<keyword evidence="5" id="KW-0472">Membrane</keyword>
<evidence type="ECO:0000313" key="8">
    <source>
        <dbReference type="EMBL" id="MET4582189.1"/>
    </source>
</evidence>
<dbReference type="CDD" id="cd18622">
    <property type="entry name" value="GH32_Inu-like"/>
    <property type="match status" value="1"/>
</dbReference>
<dbReference type="InterPro" id="IPR013320">
    <property type="entry name" value="ConA-like_dom_sf"/>
</dbReference>
<reference evidence="8 9" key="1">
    <citation type="submission" date="2024-06" db="EMBL/GenBank/DDBJ databases">
        <title>Sorghum-associated microbial communities from plants grown in Nebraska, USA.</title>
        <authorList>
            <person name="Schachtman D."/>
        </authorList>
    </citation>
    <scope>NUCLEOTIDE SEQUENCE [LARGE SCALE GENOMIC DNA]</scope>
    <source>
        <strain evidence="8 9">2857</strain>
    </source>
</reference>
<keyword evidence="3 4" id="KW-0326">Glycosidase</keyword>
<dbReference type="InterPro" id="IPR001362">
    <property type="entry name" value="Glyco_hydro_32"/>
</dbReference>
<sequence length="640" mass="68246">MTAGERRGGPATTKSLWVAGFCVIALIATAVLVPHINVLPESPESRALTTIAAAESRAFDSGGGYLSFAANGADRELANLEPEIGEGVDDAMVIACDDGWVAAVVVDERVALRSNVADATHPAPADDLQLPPCVTRVAVDSLLADVGWSVAPEPATKQALQRPAGADPLRPAVHITPPNGFMNDPQRPVFVDGLWHLYYLYNADYPEGNGTAWFHATSPDLVEWTDEGVAIEKFRTEWGDVESGTVVVDERGDAGFGEGTLVAILTQQVDGVQRQSIFYSTDGGYSFESSTENPVLDNPGVTDFRDPRVIWDADRDRWTMVLAEGERLGFYSSTNLTDWEYASDFAPGALGLLECPDLFRMHLDGDPARPVWVLAASANGERLGRATGVAYWTGDWDGTTFTVDGDSAEPRWMDSGPDYYAGVTWPDPRLTPGQQAESRYALGWLNNWAYARELPESGWTSGAQSVTRVLRLESTSGPPRLGMTPLPGLDRLAGPARDIRGSSTISTPFRVDLDLSIEGRGEVRLVLTGADGASAMIGVRSDGQAAPEVFVARDDDAAAAVLESEDYSAERAEPLPVADDVMALTVIVDTSSVEVFAGDGALTQSALVDLGGGDVTVSVEAVDDVEARSATIRGLSPVQV</sequence>